<reference evidence="1" key="1">
    <citation type="submission" date="2021-02" db="EMBL/GenBank/DDBJ databases">
        <authorList>
            <consortium name="DOE Joint Genome Institute"/>
            <person name="Ahrendt S."/>
            <person name="Looney B.P."/>
            <person name="Miyauchi S."/>
            <person name="Morin E."/>
            <person name="Drula E."/>
            <person name="Courty P.E."/>
            <person name="Chicoki N."/>
            <person name="Fauchery L."/>
            <person name="Kohler A."/>
            <person name="Kuo A."/>
            <person name="Labutti K."/>
            <person name="Pangilinan J."/>
            <person name="Lipzen A."/>
            <person name="Riley R."/>
            <person name="Andreopoulos W."/>
            <person name="He G."/>
            <person name="Johnson J."/>
            <person name="Barry K.W."/>
            <person name="Grigoriev I.V."/>
            <person name="Nagy L."/>
            <person name="Hibbett D."/>
            <person name="Henrissat B."/>
            <person name="Matheny P.B."/>
            <person name="Labbe J."/>
            <person name="Martin F."/>
        </authorList>
    </citation>
    <scope>NUCLEOTIDE SEQUENCE</scope>
    <source>
        <strain evidence="1">FP105234-sp</strain>
    </source>
</reference>
<evidence type="ECO:0000313" key="1">
    <source>
        <dbReference type="EMBL" id="KAI0041472.1"/>
    </source>
</evidence>
<evidence type="ECO:0000313" key="2">
    <source>
        <dbReference type="Proteomes" id="UP000814033"/>
    </source>
</evidence>
<reference evidence="1" key="2">
    <citation type="journal article" date="2022" name="New Phytol.">
        <title>Evolutionary transition to the ectomycorrhizal habit in the genomes of a hyperdiverse lineage of mushroom-forming fungi.</title>
        <authorList>
            <person name="Looney B."/>
            <person name="Miyauchi S."/>
            <person name="Morin E."/>
            <person name="Drula E."/>
            <person name="Courty P.E."/>
            <person name="Kohler A."/>
            <person name="Kuo A."/>
            <person name="LaButti K."/>
            <person name="Pangilinan J."/>
            <person name="Lipzen A."/>
            <person name="Riley R."/>
            <person name="Andreopoulos W."/>
            <person name="He G."/>
            <person name="Johnson J."/>
            <person name="Nolan M."/>
            <person name="Tritt A."/>
            <person name="Barry K.W."/>
            <person name="Grigoriev I.V."/>
            <person name="Nagy L.G."/>
            <person name="Hibbett D."/>
            <person name="Henrissat B."/>
            <person name="Matheny P.B."/>
            <person name="Labbe J."/>
            <person name="Martin F.M."/>
        </authorList>
    </citation>
    <scope>NUCLEOTIDE SEQUENCE</scope>
    <source>
        <strain evidence="1">FP105234-sp</strain>
    </source>
</reference>
<proteinExistence type="predicted"/>
<gene>
    <name evidence="1" type="ORF">FA95DRAFT_1683210</name>
</gene>
<comment type="caution">
    <text evidence="1">The sequence shown here is derived from an EMBL/GenBank/DDBJ whole genome shotgun (WGS) entry which is preliminary data.</text>
</comment>
<name>A0ACB8RC72_9AGAM</name>
<dbReference type="Proteomes" id="UP000814033">
    <property type="component" value="Unassembled WGS sequence"/>
</dbReference>
<sequence>MAPRNPRRPRQDNSAPIVGRSDLPVHGRGSRPGTNFEHIASISRSSGLDKDGDTLKDFAVQDEYRAFVQNKVTEYWRRYRRPQGMSEAEAKQRPEVEGNLLIHLRKLREGISSSKRCDGFSLEVYEVSLHLSIIFRSPVQTTSVIPPLLNLYSAAASASIPIQLPSSLASTTLLAQLHHLVVHFPSQRTLFDRTAPLYFTLADDSHLNTWIRSVARSLRRAEYAQLDILTRAPALDRLFAPSSDTPDLRKESLRTLAQDLRACARASAWRVLRNTYREVALAVGDTRSWATRALVLVDAEEKQEGYGEGDGSENEGAVDAWFMERDKLGEIVRKEGAQGRWVMVKVKS</sequence>
<accession>A0ACB8RC72</accession>
<organism evidence="1 2">
    <name type="scientific">Auriscalpium vulgare</name>
    <dbReference type="NCBI Taxonomy" id="40419"/>
    <lineage>
        <taxon>Eukaryota</taxon>
        <taxon>Fungi</taxon>
        <taxon>Dikarya</taxon>
        <taxon>Basidiomycota</taxon>
        <taxon>Agaricomycotina</taxon>
        <taxon>Agaricomycetes</taxon>
        <taxon>Russulales</taxon>
        <taxon>Auriscalpiaceae</taxon>
        <taxon>Auriscalpium</taxon>
    </lineage>
</organism>
<protein>
    <submittedName>
        <fullName evidence="1">Uncharacterized protein</fullName>
    </submittedName>
</protein>
<dbReference type="EMBL" id="MU276121">
    <property type="protein sequence ID" value="KAI0041472.1"/>
    <property type="molecule type" value="Genomic_DNA"/>
</dbReference>
<keyword evidence="2" id="KW-1185">Reference proteome</keyword>